<dbReference type="Proteomes" id="UP000194857">
    <property type="component" value="Unassembled WGS sequence"/>
</dbReference>
<gene>
    <name evidence="2" type="ORF">CAZ10_09100</name>
</gene>
<evidence type="ECO:0000313" key="3">
    <source>
        <dbReference type="Proteomes" id="UP000194857"/>
    </source>
</evidence>
<dbReference type="RefSeq" id="WP_065085863.1">
    <property type="nucleotide sequence ID" value="NZ_NFFZ01000004.1"/>
</dbReference>
<evidence type="ECO:0000313" key="2">
    <source>
        <dbReference type="EMBL" id="OTI62994.1"/>
    </source>
</evidence>
<sequence>MKETFSRALGALDRARNEVSCRVEATAVGAKDAVLNRTNQITGTVAKTYYGVKGTVSWMVDVGIVVAAIAAPVPTAIGIGLLWVLENQIKAVAADIDESNRDREQKRKLQRVTSLLKKYGQIPESASLKTEYVSMWINSRTGTVDGEILSGEFKGRFLCALTESNLERLIEHSKDPDTKQILEGYLSLRRANAANLEGGGDD</sequence>
<name>A0A241XRE9_PSEAI</name>
<proteinExistence type="predicted"/>
<accession>A0A241XRE9</accession>
<keyword evidence="1" id="KW-0472">Membrane</keyword>
<comment type="caution">
    <text evidence="2">The sequence shown here is derived from an EMBL/GenBank/DDBJ whole genome shotgun (WGS) entry which is preliminary data.</text>
</comment>
<keyword evidence="1" id="KW-0812">Transmembrane</keyword>
<organism evidence="2 3">
    <name type="scientific">Pseudomonas aeruginosa</name>
    <dbReference type="NCBI Taxonomy" id="287"/>
    <lineage>
        <taxon>Bacteria</taxon>
        <taxon>Pseudomonadati</taxon>
        <taxon>Pseudomonadota</taxon>
        <taxon>Gammaproteobacteria</taxon>
        <taxon>Pseudomonadales</taxon>
        <taxon>Pseudomonadaceae</taxon>
        <taxon>Pseudomonas</taxon>
    </lineage>
</organism>
<reference evidence="2 3" key="1">
    <citation type="submission" date="2017-05" db="EMBL/GenBank/DDBJ databases">
        <authorList>
            <person name="Song R."/>
            <person name="Chenine A.L."/>
            <person name="Ruprecht R.M."/>
        </authorList>
    </citation>
    <scope>NUCLEOTIDE SEQUENCE [LARGE SCALE GENOMIC DNA]</scope>
    <source>
        <strain evidence="2 3">S567_C10_BS</strain>
    </source>
</reference>
<keyword evidence="1" id="KW-1133">Transmembrane helix</keyword>
<protein>
    <submittedName>
        <fullName evidence="2">Uncharacterized protein</fullName>
    </submittedName>
</protein>
<feature type="transmembrane region" description="Helical" evidence="1">
    <location>
        <begin position="62"/>
        <end position="85"/>
    </location>
</feature>
<dbReference type="AlphaFoldDB" id="A0A241XRE9"/>
<dbReference type="EMBL" id="NFFZ01000004">
    <property type="protein sequence ID" value="OTI62994.1"/>
    <property type="molecule type" value="Genomic_DNA"/>
</dbReference>
<evidence type="ECO:0000256" key="1">
    <source>
        <dbReference type="SAM" id="Phobius"/>
    </source>
</evidence>